<dbReference type="PANTHER" id="PTHR43179">
    <property type="entry name" value="RHAMNOSYLTRANSFERASE WBBL"/>
    <property type="match status" value="1"/>
</dbReference>
<evidence type="ECO:0000259" key="5">
    <source>
        <dbReference type="Pfam" id="PF00535"/>
    </source>
</evidence>
<sequence>MSTVGRPSELRRFLESVSNQGEEVFITVVEQAPEKISLSVFQPWIESGKGEYIHEPVMRGLSRGRNRGMRHLRGEIVAFPDDDCWYPAGVLSVVSGKFEAGTWGGVSGQLVSPEGEPFMLRWPINACRINSRNIARTTTSATLFFAERTIRQIGEFDEELGAGAGTPFGAAEETDYVLRALKEKVGLVYEPRIAVKHRNSTESEDPDRIQSYSQGLGRVLRKHRHPCRLLYWVTRSIAGCLLALVKQDRATLLRCRKQMVGRLKGYVHRYPRDRRSEPFPTSR</sequence>
<comment type="similarity">
    <text evidence="2">Belongs to the glycosyltransferase 2 family.</text>
</comment>
<evidence type="ECO:0000256" key="3">
    <source>
        <dbReference type="ARBA" id="ARBA00022676"/>
    </source>
</evidence>
<comment type="pathway">
    <text evidence="1">Cell wall biogenesis; cell wall polysaccharide biosynthesis.</text>
</comment>
<dbReference type="Pfam" id="PF00535">
    <property type="entry name" value="Glycos_transf_2"/>
    <property type="match status" value="1"/>
</dbReference>
<dbReference type="EMBL" id="JACTVJ010000053">
    <property type="protein sequence ID" value="MBC9719619.1"/>
    <property type="molecule type" value="Genomic_DNA"/>
</dbReference>
<dbReference type="CDD" id="cd00761">
    <property type="entry name" value="Glyco_tranf_GTA_type"/>
    <property type="match status" value="1"/>
</dbReference>
<dbReference type="InterPro" id="IPR001173">
    <property type="entry name" value="Glyco_trans_2-like"/>
</dbReference>
<feature type="domain" description="Glycosyltransferase 2-like" evidence="5">
    <location>
        <begin position="3"/>
        <end position="130"/>
    </location>
</feature>
<accession>A0ABR7SXV0</accession>
<keyword evidence="7" id="KW-1185">Reference proteome</keyword>
<comment type="caution">
    <text evidence="6">The sequence shown here is derived from an EMBL/GenBank/DDBJ whole genome shotgun (WGS) entry which is preliminary data.</text>
</comment>
<evidence type="ECO:0000256" key="1">
    <source>
        <dbReference type="ARBA" id="ARBA00004776"/>
    </source>
</evidence>
<dbReference type="SUPFAM" id="SSF53448">
    <property type="entry name" value="Nucleotide-diphospho-sugar transferases"/>
    <property type="match status" value="1"/>
</dbReference>
<protein>
    <submittedName>
        <fullName evidence="6">Glycosyltransferase</fullName>
    </submittedName>
</protein>
<keyword evidence="4" id="KW-0808">Transferase</keyword>
<evidence type="ECO:0000256" key="2">
    <source>
        <dbReference type="ARBA" id="ARBA00006739"/>
    </source>
</evidence>
<evidence type="ECO:0000313" key="6">
    <source>
        <dbReference type="EMBL" id="MBC9719619.1"/>
    </source>
</evidence>
<name>A0ABR7SXV0_9ACTN</name>
<dbReference type="PANTHER" id="PTHR43179:SF12">
    <property type="entry name" value="GALACTOFURANOSYLTRANSFERASE GLFT2"/>
    <property type="match status" value="1"/>
</dbReference>
<reference evidence="6 7" key="1">
    <citation type="submission" date="2020-08" db="EMBL/GenBank/DDBJ databases">
        <title>Genemic of Streptomyces polyaspartic.</title>
        <authorList>
            <person name="Liu W."/>
        </authorList>
    </citation>
    <scope>NUCLEOTIDE SEQUENCE [LARGE SCALE GENOMIC DNA]</scope>
    <source>
        <strain evidence="6 7">TRM66268-LWL</strain>
    </source>
</reference>
<dbReference type="InterPro" id="IPR029044">
    <property type="entry name" value="Nucleotide-diphossugar_trans"/>
</dbReference>
<proteinExistence type="inferred from homology"/>
<evidence type="ECO:0000256" key="4">
    <source>
        <dbReference type="ARBA" id="ARBA00022679"/>
    </source>
</evidence>
<organism evidence="6 7">
    <name type="scientific">Streptomyces polyasparticus</name>
    <dbReference type="NCBI Taxonomy" id="2767826"/>
    <lineage>
        <taxon>Bacteria</taxon>
        <taxon>Bacillati</taxon>
        <taxon>Actinomycetota</taxon>
        <taxon>Actinomycetes</taxon>
        <taxon>Kitasatosporales</taxon>
        <taxon>Streptomycetaceae</taxon>
        <taxon>Streptomyces</taxon>
    </lineage>
</organism>
<dbReference type="RefSeq" id="WP_187820021.1">
    <property type="nucleotide sequence ID" value="NZ_JACTVJ010000053.1"/>
</dbReference>
<gene>
    <name evidence="6" type="ORF">H9Y04_44825</name>
</gene>
<keyword evidence="3" id="KW-0328">Glycosyltransferase</keyword>
<evidence type="ECO:0000313" key="7">
    <source>
        <dbReference type="Proteomes" id="UP000642284"/>
    </source>
</evidence>
<dbReference type="Proteomes" id="UP000642284">
    <property type="component" value="Unassembled WGS sequence"/>
</dbReference>
<dbReference type="Gene3D" id="3.90.550.10">
    <property type="entry name" value="Spore Coat Polysaccharide Biosynthesis Protein SpsA, Chain A"/>
    <property type="match status" value="1"/>
</dbReference>